<feature type="region of interest" description="Disordered" evidence="2">
    <location>
        <begin position="790"/>
        <end position="809"/>
    </location>
</feature>
<dbReference type="InterPro" id="IPR001202">
    <property type="entry name" value="WW_dom"/>
</dbReference>
<gene>
    <name evidence="5" type="ORF">CSSPJE1EN2_LOCUS5411</name>
</gene>
<feature type="compositionally biased region" description="Polar residues" evidence="2">
    <location>
        <begin position="207"/>
        <end position="220"/>
    </location>
</feature>
<dbReference type="Gene3D" id="2.20.70.10">
    <property type="match status" value="2"/>
</dbReference>
<feature type="domain" description="WW" evidence="3">
    <location>
        <begin position="372"/>
        <end position="399"/>
    </location>
</feature>
<feature type="region of interest" description="Disordered" evidence="2">
    <location>
        <begin position="900"/>
        <end position="932"/>
    </location>
</feature>
<dbReference type="PROSITE" id="PS01159">
    <property type="entry name" value="WW_DOMAIN_1"/>
    <property type="match status" value="2"/>
</dbReference>
<dbReference type="InterPro" id="IPR045148">
    <property type="entry name" value="TCRG1-like"/>
</dbReference>
<feature type="compositionally biased region" description="Low complexity" evidence="2">
    <location>
        <begin position="118"/>
        <end position="135"/>
    </location>
</feature>
<feature type="compositionally biased region" description="Polar residues" evidence="2">
    <location>
        <begin position="64"/>
        <end position="77"/>
    </location>
</feature>
<proteinExistence type="predicted"/>
<feature type="compositionally biased region" description="Pro residues" evidence="2">
    <location>
        <begin position="39"/>
        <end position="51"/>
    </location>
</feature>
<organism evidence="5 6">
    <name type="scientific">Sphagnum jensenii</name>
    <dbReference type="NCBI Taxonomy" id="128206"/>
    <lineage>
        <taxon>Eukaryota</taxon>
        <taxon>Viridiplantae</taxon>
        <taxon>Streptophyta</taxon>
        <taxon>Embryophyta</taxon>
        <taxon>Bryophyta</taxon>
        <taxon>Sphagnophytina</taxon>
        <taxon>Sphagnopsida</taxon>
        <taxon>Sphagnales</taxon>
        <taxon>Sphagnaceae</taxon>
        <taxon>Sphagnum</taxon>
    </lineage>
</organism>
<feature type="compositionally biased region" description="Gly residues" evidence="2">
    <location>
        <begin position="496"/>
        <end position="505"/>
    </location>
</feature>
<feature type="compositionally biased region" description="Basic and acidic residues" evidence="2">
    <location>
        <begin position="726"/>
        <end position="754"/>
    </location>
</feature>
<keyword evidence="1" id="KW-0677">Repeat</keyword>
<feature type="region of interest" description="Disordered" evidence="2">
    <location>
        <begin position="495"/>
        <end position="531"/>
    </location>
</feature>
<name>A0ABP1AIN4_9BRYO</name>
<dbReference type="PANTHER" id="PTHR15377:SF3">
    <property type="entry name" value="WW DOMAIN-CONTAINING PROTEIN"/>
    <property type="match status" value="1"/>
</dbReference>
<dbReference type="InterPro" id="IPR036020">
    <property type="entry name" value="WW_dom_sf"/>
</dbReference>
<feature type="region of interest" description="Disordered" evidence="2">
    <location>
        <begin position="289"/>
        <end position="311"/>
    </location>
</feature>
<evidence type="ECO:0000313" key="6">
    <source>
        <dbReference type="Proteomes" id="UP001497522"/>
    </source>
</evidence>
<dbReference type="InterPro" id="IPR036517">
    <property type="entry name" value="FF_domain_sf"/>
</dbReference>
<feature type="compositionally biased region" description="Polar residues" evidence="2">
    <location>
        <begin position="234"/>
        <end position="244"/>
    </location>
</feature>
<evidence type="ECO:0000313" key="5">
    <source>
        <dbReference type="EMBL" id="CAK9862416.1"/>
    </source>
</evidence>
<dbReference type="Gene3D" id="1.10.10.440">
    <property type="entry name" value="FF domain"/>
    <property type="match status" value="5"/>
</dbReference>
<feature type="compositionally biased region" description="Polar residues" evidence="2">
    <location>
        <begin position="911"/>
        <end position="932"/>
    </location>
</feature>
<feature type="region of interest" description="Disordered" evidence="2">
    <location>
        <begin position="1"/>
        <end position="170"/>
    </location>
</feature>
<feature type="domain" description="FF" evidence="4">
    <location>
        <begin position="767"/>
        <end position="825"/>
    </location>
</feature>
<feature type="domain" description="WW" evidence="3">
    <location>
        <begin position="314"/>
        <end position="347"/>
    </location>
</feature>
<keyword evidence="6" id="KW-1185">Reference proteome</keyword>
<evidence type="ECO:0000259" key="3">
    <source>
        <dbReference type="PROSITE" id="PS50020"/>
    </source>
</evidence>
<feature type="compositionally biased region" description="Basic and acidic residues" evidence="2">
    <location>
        <begin position="790"/>
        <end position="802"/>
    </location>
</feature>
<protein>
    <recommendedName>
        <fullName evidence="7">Pre-mRNA-processing protein 40C</fullName>
    </recommendedName>
</protein>
<dbReference type="Proteomes" id="UP001497522">
    <property type="component" value="Chromosome 13"/>
</dbReference>
<dbReference type="PROSITE" id="PS51676">
    <property type="entry name" value="FF"/>
    <property type="match status" value="2"/>
</dbReference>
<dbReference type="Pfam" id="PF01846">
    <property type="entry name" value="FF"/>
    <property type="match status" value="3"/>
</dbReference>
<dbReference type="InterPro" id="IPR002713">
    <property type="entry name" value="FF_domain"/>
</dbReference>
<dbReference type="PROSITE" id="PS50020">
    <property type="entry name" value="WW_DOMAIN_2"/>
    <property type="match status" value="2"/>
</dbReference>
<evidence type="ECO:0000256" key="1">
    <source>
        <dbReference type="ARBA" id="ARBA00022737"/>
    </source>
</evidence>
<feature type="compositionally biased region" description="Acidic residues" evidence="2">
    <location>
        <begin position="514"/>
        <end position="526"/>
    </location>
</feature>
<reference evidence="5" key="1">
    <citation type="submission" date="2024-03" db="EMBL/GenBank/DDBJ databases">
        <authorList>
            <consortium name="ELIXIR-Norway"/>
            <consortium name="Elixir Norway"/>
        </authorList>
    </citation>
    <scope>NUCLEOTIDE SEQUENCE</scope>
</reference>
<dbReference type="PANTHER" id="PTHR15377">
    <property type="entry name" value="TRANSCRIPTION ELONGATION REGULATOR 1"/>
    <property type="match status" value="1"/>
</dbReference>
<dbReference type="SMART" id="SM00456">
    <property type="entry name" value="WW"/>
    <property type="match status" value="2"/>
</dbReference>
<accession>A0ABP1AIN4</accession>
<dbReference type="CDD" id="cd00201">
    <property type="entry name" value="WW"/>
    <property type="match status" value="2"/>
</dbReference>
<feature type="domain" description="FF" evidence="4">
    <location>
        <begin position="530"/>
        <end position="584"/>
    </location>
</feature>
<dbReference type="SUPFAM" id="SSF51045">
    <property type="entry name" value="WW domain"/>
    <property type="match status" value="2"/>
</dbReference>
<feature type="region of interest" description="Disordered" evidence="2">
    <location>
        <begin position="207"/>
        <end position="253"/>
    </location>
</feature>
<evidence type="ECO:0008006" key="7">
    <source>
        <dbReference type="Google" id="ProtNLM"/>
    </source>
</evidence>
<evidence type="ECO:0000256" key="2">
    <source>
        <dbReference type="SAM" id="MobiDB-lite"/>
    </source>
</evidence>
<dbReference type="SMART" id="SM00441">
    <property type="entry name" value="FF"/>
    <property type="match status" value="4"/>
</dbReference>
<dbReference type="EMBL" id="OZ023714">
    <property type="protein sequence ID" value="CAK9862416.1"/>
    <property type="molecule type" value="Genomic_DNA"/>
</dbReference>
<feature type="region of interest" description="Disordered" evidence="2">
    <location>
        <begin position="726"/>
        <end position="761"/>
    </location>
</feature>
<dbReference type="SUPFAM" id="SSF81698">
    <property type="entry name" value="FF domain"/>
    <property type="match status" value="5"/>
</dbReference>
<sequence length="932" mass="101780">MATPAWQPRAGLPASASMAGPQGLWGPPGVPINQGHAPPQLPLPGAPPLNFPPQMSGSLAPFGNPNQLSPASGSGLQPSRPALVPAPPMGAPYTVPQPGQSGPGYGIAQNPMPTKGWPSQAAGSAPVPASAGMPPHGKDSLLLGSRPGMGPATPSPSGAGSVLHEQRPPFQAFPPQHLLPPWMQLHPRPLFMSYQGEYEGVFPGQQQRHLVGSPSDSILTSGPHPSGSGEPQPFQATREPSISQGGLPLPAWAPYGAPPSVTLTTASEGGVTTSKSKPADSAAIVQVKTDIAPPGEQAVTGSGDKLKKGAGETIPDLDAWTAHKTEDGAIYYYNSLSCQSTYTRPVEFKGEADKVTAQPTPVSWEHLSGTDWALVMTNDSKKYYYNTRTQVTSWQIPAEVAELRKKQEELAGNAEDVGPPAEKSTISFTINVPAAFTGGREAIGHKALAANSALDLIKKKLQDPGAPVTGSLLSASVAGPTGVLNVGTAVDDNIGKGTGAEGGNGKPLKGDQVSTDDDSDSDDEDLGPTKEQKVLRFKEMLKEKAVAPFSKWEKELPKIIFDPRFKAIPSHTERRSIFEHYVRTRAEEERKEKRAAQKAAVEAFRSLLEEVAKDISHSTDYDSFAKLWGHEPRFESLERKDRESLLNERVGPLRKAEEERLRAEHAATLAGFRALLSERHDITTATRWAKVKDDLRSDLRYRAVKRDDREKAFDAYIAELRAAEQEVEHAGKSKKDEEEKLRGKEREQRKRKDREEEELERVRLKARHKDAVTAYQALLKEKIKDPEASWTDARPKLERDGLGRASNPDLDLPEREKLFREHVNDLYERCLSEYQALLADTITAEVATKQGDEGKTILTSWSEAKKVLKLDPCYSKVPHHERESLWRRYVEDMQRWLKGGRPSVLKHERSSVANTEGGKQSSGLRYTPSNRR</sequence>
<evidence type="ECO:0000259" key="4">
    <source>
        <dbReference type="PROSITE" id="PS51676"/>
    </source>
</evidence>